<keyword evidence="4" id="KW-1185">Reference proteome</keyword>
<dbReference type="HOGENOM" id="CLU_080664_9_0_1"/>
<reference evidence="3" key="2">
    <citation type="submission" date="2024-10" db="UniProtKB">
        <authorList>
            <consortium name="EnsemblProtists"/>
        </authorList>
    </citation>
    <scope>IDENTIFICATION</scope>
</reference>
<sequence length="141" mass="15624">MYVEKEIPAGFFLSREAAHDAQQLTTLATALAMPVRHIVMFGIKEGTTEAQISTLKTGLAGLKSKIPEIKSFELGFDLKLKGGQTHPAGKNRSCSWAPTFDTKEAYEVYETHEAHIEVINDCIKPIIEPGTRAAIQYEMEE</sequence>
<dbReference type="PANTHER" id="PTHR33178">
    <property type="match status" value="1"/>
</dbReference>
<dbReference type="AlphaFoldDB" id="A0A0D3K4V5"/>
<feature type="domain" description="Stress-response A/B barrel" evidence="2">
    <location>
        <begin position="35"/>
        <end position="135"/>
    </location>
</feature>
<accession>A0A0D3K4V5</accession>
<evidence type="ECO:0000259" key="2">
    <source>
        <dbReference type="PROSITE" id="PS51502"/>
    </source>
</evidence>
<dbReference type="RefSeq" id="XP_005783219.1">
    <property type="nucleotide sequence ID" value="XM_005783162.1"/>
</dbReference>
<dbReference type="SUPFAM" id="SSF54909">
    <property type="entry name" value="Dimeric alpha+beta barrel"/>
    <property type="match status" value="1"/>
</dbReference>
<dbReference type="KEGG" id="ehx:EMIHUDRAFT_232388"/>
<dbReference type="Proteomes" id="UP000013827">
    <property type="component" value="Unassembled WGS sequence"/>
</dbReference>
<dbReference type="InterPro" id="IPR044662">
    <property type="entry name" value="HS1/DABB1-like"/>
</dbReference>
<dbReference type="PANTHER" id="PTHR33178:SF10">
    <property type="entry name" value="STRESS-RESPONSE A_B BARREL DOMAIN-CONTAINING PROTEIN"/>
    <property type="match status" value="1"/>
</dbReference>
<dbReference type="GeneID" id="17276063"/>
<name>A0A0D3K4V5_EMIH1</name>
<evidence type="ECO:0000313" key="3">
    <source>
        <dbReference type="EnsemblProtists" id="EOD30790"/>
    </source>
</evidence>
<dbReference type="Pfam" id="PF07876">
    <property type="entry name" value="Dabb"/>
    <property type="match status" value="1"/>
</dbReference>
<dbReference type="PaxDb" id="2903-EOD30790"/>
<evidence type="ECO:0000256" key="1">
    <source>
        <dbReference type="ARBA" id="ARBA00011738"/>
    </source>
</evidence>
<dbReference type="EnsemblProtists" id="EOD30790">
    <property type="protein sequence ID" value="EOD30790"/>
    <property type="gene ID" value="EMIHUDRAFT_232388"/>
</dbReference>
<dbReference type="PROSITE" id="PS51502">
    <property type="entry name" value="S_R_A_B_BARREL"/>
    <property type="match status" value="1"/>
</dbReference>
<organism evidence="3 4">
    <name type="scientific">Emiliania huxleyi (strain CCMP1516)</name>
    <dbReference type="NCBI Taxonomy" id="280463"/>
    <lineage>
        <taxon>Eukaryota</taxon>
        <taxon>Haptista</taxon>
        <taxon>Haptophyta</taxon>
        <taxon>Prymnesiophyceae</taxon>
        <taxon>Isochrysidales</taxon>
        <taxon>Noelaerhabdaceae</taxon>
        <taxon>Emiliania</taxon>
    </lineage>
</organism>
<dbReference type="InterPro" id="IPR013097">
    <property type="entry name" value="Dabb"/>
</dbReference>
<comment type="subunit">
    <text evidence="1">Homodimer.</text>
</comment>
<protein>
    <recommendedName>
        <fullName evidence="2">Stress-response A/B barrel domain-containing protein</fullName>
    </recommendedName>
</protein>
<dbReference type="SMART" id="SM00886">
    <property type="entry name" value="Dabb"/>
    <property type="match status" value="1"/>
</dbReference>
<reference evidence="4" key="1">
    <citation type="journal article" date="2013" name="Nature">
        <title>Pan genome of the phytoplankton Emiliania underpins its global distribution.</title>
        <authorList>
            <person name="Read B.A."/>
            <person name="Kegel J."/>
            <person name="Klute M.J."/>
            <person name="Kuo A."/>
            <person name="Lefebvre S.C."/>
            <person name="Maumus F."/>
            <person name="Mayer C."/>
            <person name="Miller J."/>
            <person name="Monier A."/>
            <person name="Salamov A."/>
            <person name="Young J."/>
            <person name="Aguilar M."/>
            <person name="Claverie J.M."/>
            <person name="Frickenhaus S."/>
            <person name="Gonzalez K."/>
            <person name="Herman E.K."/>
            <person name="Lin Y.C."/>
            <person name="Napier J."/>
            <person name="Ogata H."/>
            <person name="Sarno A.F."/>
            <person name="Shmutz J."/>
            <person name="Schroeder D."/>
            <person name="de Vargas C."/>
            <person name="Verret F."/>
            <person name="von Dassow P."/>
            <person name="Valentin K."/>
            <person name="Van de Peer Y."/>
            <person name="Wheeler G."/>
            <person name="Dacks J.B."/>
            <person name="Delwiche C.F."/>
            <person name="Dyhrman S.T."/>
            <person name="Glockner G."/>
            <person name="John U."/>
            <person name="Richards T."/>
            <person name="Worden A.Z."/>
            <person name="Zhang X."/>
            <person name="Grigoriev I.V."/>
            <person name="Allen A.E."/>
            <person name="Bidle K."/>
            <person name="Borodovsky M."/>
            <person name="Bowler C."/>
            <person name="Brownlee C."/>
            <person name="Cock J.M."/>
            <person name="Elias M."/>
            <person name="Gladyshev V.N."/>
            <person name="Groth M."/>
            <person name="Guda C."/>
            <person name="Hadaegh A."/>
            <person name="Iglesias-Rodriguez M.D."/>
            <person name="Jenkins J."/>
            <person name="Jones B.M."/>
            <person name="Lawson T."/>
            <person name="Leese F."/>
            <person name="Lindquist E."/>
            <person name="Lobanov A."/>
            <person name="Lomsadze A."/>
            <person name="Malik S.B."/>
            <person name="Marsh M.E."/>
            <person name="Mackinder L."/>
            <person name="Mock T."/>
            <person name="Mueller-Roeber B."/>
            <person name="Pagarete A."/>
            <person name="Parker M."/>
            <person name="Probert I."/>
            <person name="Quesneville H."/>
            <person name="Raines C."/>
            <person name="Rensing S.A."/>
            <person name="Riano-Pachon D.M."/>
            <person name="Richier S."/>
            <person name="Rokitta S."/>
            <person name="Shiraiwa Y."/>
            <person name="Soanes D.M."/>
            <person name="van der Giezen M."/>
            <person name="Wahlund T.M."/>
            <person name="Williams B."/>
            <person name="Wilson W."/>
            <person name="Wolfe G."/>
            <person name="Wurch L.L."/>
        </authorList>
    </citation>
    <scope>NUCLEOTIDE SEQUENCE</scope>
</reference>
<evidence type="ECO:0000313" key="4">
    <source>
        <dbReference type="Proteomes" id="UP000013827"/>
    </source>
</evidence>
<dbReference type="InterPro" id="IPR011008">
    <property type="entry name" value="Dimeric_a/b-barrel"/>
</dbReference>
<dbReference type="Gene3D" id="3.30.70.100">
    <property type="match status" value="1"/>
</dbReference>
<proteinExistence type="predicted"/>